<evidence type="ECO:0000313" key="1">
    <source>
        <dbReference type="EMBL" id="VFU48779.1"/>
    </source>
</evidence>
<accession>A0A6N2M4A6</accession>
<name>A0A6N2M4A6_SALVM</name>
<sequence length="91" mass="10384">MGQRKTKKKLSNLREQSPGEVLFLTNSIIVFDWLTISQTLDYVLVLLADSWESLDAWLDATRLVYTIYARGKSEVLAGIDRNKLIAVRRGN</sequence>
<organism evidence="1">
    <name type="scientific">Salix viminalis</name>
    <name type="common">Common osier</name>
    <name type="synonym">Basket willow</name>
    <dbReference type="NCBI Taxonomy" id="40686"/>
    <lineage>
        <taxon>Eukaryota</taxon>
        <taxon>Viridiplantae</taxon>
        <taxon>Streptophyta</taxon>
        <taxon>Embryophyta</taxon>
        <taxon>Tracheophyta</taxon>
        <taxon>Spermatophyta</taxon>
        <taxon>Magnoliopsida</taxon>
        <taxon>eudicotyledons</taxon>
        <taxon>Gunneridae</taxon>
        <taxon>Pentapetalae</taxon>
        <taxon>rosids</taxon>
        <taxon>fabids</taxon>
        <taxon>Malpighiales</taxon>
        <taxon>Salicaceae</taxon>
        <taxon>Saliceae</taxon>
        <taxon>Salix</taxon>
    </lineage>
</organism>
<dbReference type="EMBL" id="CAADRP010001707">
    <property type="protein sequence ID" value="VFU48779.1"/>
    <property type="molecule type" value="Genomic_DNA"/>
</dbReference>
<dbReference type="PANTHER" id="PTHR45005:SF2">
    <property type="entry name" value="PROTEIN HLB1"/>
    <property type="match status" value="1"/>
</dbReference>
<protein>
    <submittedName>
        <fullName evidence="1">Uncharacterized protein</fullName>
    </submittedName>
</protein>
<dbReference type="PANTHER" id="PTHR45005">
    <property type="match status" value="1"/>
</dbReference>
<dbReference type="InterPro" id="IPR053277">
    <property type="entry name" value="Endomembrane_traffic_mod"/>
</dbReference>
<proteinExistence type="predicted"/>
<dbReference type="AlphaFoldDB" id="A0A6N2M4A6"/>
<gene>
    <name evidence="1" type="ORF">SVIM_LOCUS320987</name>
</gene>
<reference evidence="1" key="1">
    <citation type="submission" date="2019-03" db="EMBL/GenBank/DDBJ databases">
        <authorList>
            <person name="Mank J."/>
            <person name="Almeida P."/>
        </authorList>
    </citation>
    <scope>NUCLEOTIDE SEQUENCE</scope>
    <source>
        <strain evidence="1">78183</strain>
    </source>
</reference>